<proteinExistence type="predicted"/>
<protein>
    <submittedName>
        <fullName evidence="1">Uncharacterized protein</fullName>
    </submittedName>
</protein>
<gene>
    <name evidence="1" type="ORF">E6H02_09045</name>
</gene>
<evidence type="ECO:0000313" key="2">
    <source>
        <dbReference type="Proteomes" id="UP000320393"/>
    </source>
</evidence>
<dbReference type="Proteomes" id="UP000320393">
    <property type="component" value="Unassembled WGS sequence"/>
</dbReference>
<name>A0A537LN95_9BACT</name>
<accession>A0A537LN95</accession>
<dbReference type="AlphaFoldDB" id="A0A537LN95"/>
<comment type="caution">
    <text evidence="1">The sequence shown here is derived from an EMBL/GenBank/DDBJ whole genome shotgun (WGS) entry which is preliminary data.</text>
</comment>
<feature type="non-terminal residue" evidence="1">
    <location>
        <position position="256"/>
    </location>
</feature>
<reference evidence="1 2" key="1">
    <citation type="journal article" date="2019" name="Nat. Microbiol.">
        <title>Mediterranean grassland soil C-N compound turnover is dependent on rainfall and depth, and is mediated by genomically divergent microorganisms.</title>
        <authorList>
            <person name="Diamond S."/>
            <person name="Andeer P.F."/>
            <person name="Li Z."/>
            <person name="Crits-Christoph A."/>
            <person name="Burstein D."/>
            <person name="Anantharaman K."/>
            <person name="Lane K.R."/>
            <person name="Thomas B.C."/>
            <person name="Pan C."/>
            <person name="Northen T.R."/>
            <person name="Banfield J.F."/>
        </authorList>
    </citation>
    <scope>NUCLEOTIDE SEQUENCE [LARGE SCALE GENOMIC DNA]</scope>
    <source>
        <strain evidence="1">NP_5</strain>
    </source>
</reference>
<evidence type="ECO:0000313" key="1">
    <source>
        <dbReference type="EMBL" id="TMJ09466.1"/>
    </source>
</evidence>
<organism evidence="1 2">
    <name type="scientific">Candidatus Segetimicrobium genomatis</name>
    <dbReference type="NCBI Taxonomy" id="2569760"/>
    <lineage>
        <taxon>Bacteria</taxon>
        <taxon>Bacillati</taxon>
        <taxon>Candidatus Sysuimicrobiota</taxon>
        <taxon>Candidatus Sysuimicrobiia</taxon>
        <taxon>Candidatus Sysuimicrobiales</taxon>
        <taxon>Candidatus Segetimicrobiaceae</taxon>
        <taxon>Candidatus Segetimicrobium</taxon>
    </lineage>
</organism>
<dbReference type="EMBL" id="VBAM01000348">
    <property type="protein sequence ID" value="TMJ09466.1"/>
    <property type="molecule type" value="Genomic_DNA"/>
</dbReference>
<sequence length="256" mass="26502">MFAAADPAADATPAAGMTVSYGGGEFTYWIDAGPATGCEPGLKTLEALGQAAALGRPISTRLRACAAPGVPVLLALFGVSRVEFQGASRTYLAPYGVGSPGGGGNLGSFSEINFAGNDVRLNALSEDTTDLVTVREGTFADYTLFGFPERPQYNPTPTAEPTPWILGVAGDLVKAQPPAGLLVPTPCGSPHACVTVGNNVTDVPGVAALREANYLRHVYLRRMRTEIVPPLSLDPALFQSQAEQNTANAALNKLAG</sequence>